<keyword evidence="1" id="KW-0472">Membrane</keyword>
<evidence type="ECO:0008006" key="4">
    <source>
        <dbReference type="Google" id="ProtNLM"/>
    </source>
</evidence>
<name>A0ABN7TP92_9BACL</name>
<sequence length="743" mass="83819">MMRNTSPAAWLLRLVVIGAAVLLVWHYWPAPKVESVQSADGSHIKFRTQDDRIEIYENNGWTPFFVKGVNVGAALPGHDPGELPIPKETYLDWFKKIQALGANTIRVYTILSPAFYQALVEYNERAEKPLYFIQGVWTPEDELIEKKDAYLSEIYGEFLTEISYAVSAVYGAADIPQRFGKASGAYRYNAGPYLLAWHIGTEWEPRMVKNTNEIHKDKTGFKGSYIFAKPQASPFENWLAEMLDHLAVLETQYGWKHPLTFTNWVTTDPLEHPGEILITEDMIGVDAMHLGVNGWPAGYFASYHAYPYYPDFFRLDETLHDVKEADGTPNTYRSYLRKLKEHHQGIPVMITEFGVPSSLGVAHLTGMNRNQGGHNEAEQGRINASLLSDISNEGMAGGIVFSWQDEWFKRTWNTMHFEIPQNRRKLWHNVLTNEQHFGLVAMLSGKDGLLKIDGDDADWKALKKEDKKQLEGSYPGWKSLTMTHDEAYVYITGELERPFDPEREKLYFGVDITPGGNKHGEALGGRKLDEGLETLIVLGKGDESEVQIAANYDFHTRLYGKQYGMIPPKPEDEKDDSGVFHPWKLAVGLEMIPPDTKKYSPFEDVPAGKLLRGTTDPASKEFNSLAMWQAKGSKVELRVPWMLLGFTDPSSLQVMSYGEKDGKLYAVPSQGIRLVPWIAQRSDGSVQGLDSGNGGAYPVTSLPLYSWPAWNQSVYTERLKQSYPLVQEAFRHIGGSDTTKNPS</sequence>
<comment type="caution">
    <text evidence="2">The sequence shown here is derived from an EMBL/GenBank/DDBJ whole genome shotgun (WGS) entry which is preliminary data.</text>
</comment>
<proteinExistence type="predicted"/>
<feature type="transmembrane region" description="Helical" evidence="1">
    <location>
        <begin position="7"/>
        <end position="28"/>
    </location>
</feature>
<reference evidence="2 3" key="1">
    <citation type="submission" date="2021-06" db="EMBL/GenBank/DDBJ databases">
        <authorList>
            <person name="Criscuolo A."/>
        </authorList>
    </citation>
    <scope>NUCLEOTIDE SEQUENCE [LARGE SCALE GENOMIC DNA]</scope>
    <source>
        <strain evidence="3">CIP 111802</strain>
    </source>
</reference>
<dbReference type="Proteomes" id="UP000730618">
    <property type="component" value="Unassembled WGS sequence"/>
</dbReference>
<keyword evidence="1" id="KW-1133">Transmembrane helix</keyword>
<evidence type="ECO:0000313" key="3">
    <source>
        <dbReference type="Proteomes" id="UP000730618"/>
    </source>
</evidence>
<accession>A0ABN7TP92</accession>
<evidence type="ECO:0000313" key="2">
    <source>
        <dbReference type="EMBL" id="CAG7649503.1"/>
    </source>
</evidence>
<evidence type="ECO:0000256" key="1">
    <source>
        <dbReference type="SAM" id="Phobius"/>
    </source>
</evidence>
<keyword evidence="1" id="KW-0812">Transmembrane</keyword>
<dbReference type="EMBL" id="CAJVCE010000013">
    <property type="protein sequence ID" value="CAG7649503.1"/>
    <property type="molecule type" value="Genomic_DNA"/>
</dbReference>
<protein>
    <recommendedName>
        <fullName evidence="4">Family 2 glycosyl transferase</fullName>
    </recommendedName>
</protein>
<keyword evidence="3" id="KW-1185">Reference proteome</keyword>
<organism evidence="2 3">
    <name type="scientific">Paenibacillus allorhizosphaerae</name>
    <dbReference type="NCBI Taxonomy" id="2849866"/>
    <lineage>
        <taxon>Bacteria</taxon>
        <taxon>Bacillati</taxon>
        <taxon>Bacillota</taxon>
        <taxon>Bacilli</taxon>
        <taxon>Bacillales</taxon>
        <taxon>Paenibacillaceae</taxon>
        <taxon>Paenibacillus</taxon>
    </lineage>
</organism>
<gene>
    <name evidence="2" type="ORF">PAECIP111802_04506</name>
</gene>